<feature type="transmembrane region" description="Helical" evidence="11">
    <location>
        <begin position="279"/>
        <end position="302"/>
    </location>
</feature>
<comment type="subcellular location">
    <subcellularLocation>
        <location evidence="1">Cell membrane</location>
        <topology evidence="1">Multi-pass membrane protein</topology>
    </subcellularLocation>
</comment>
<evidence type="ECO:0000256" key="8">
    <source>
        <dbReference type="ARBA" id="ARBA00023136"/>
    </source>
</evidence>
<feature type="transmembrane region" description="Helical" evidence="11">
    <location>
        <begin position="178"/>
        <end position="202"/>
    </location>
</feature>
<dbReference type="InterPro" id="IPR004513">
    <property type="entry name" value="FtsX"/>
</dbReference>
<dbReference type="PANTHER" id="PTHR47755:SF1">
    <property type="entry name" value="CELL DIVISION PROTEIN FTSX"/>
    <property type="match status" value="1"/>
</dbReference>
<evidence type="ECO:0000256" key="11">
    <source>
        <dbReference type="SAM" id="Phobius"/>
    </source>
</evidence>
<comment type="similarity">
    <text evidence="2 10">Belongs to the ABC-4 integral membrane protein family. FtsX subfamily.</text>
</comment>
<keyword evidence="5 10" id="KW-0132">Cell division</keyword>
<evidence type="ECO:0000256" key="9">
    <source>
        <dbReference type="ARBA" id="ARBA00023306"/>
    </source>
</evidence>
<feature type="domain" description="FtsX extracellular" evidence="13">
    <location>
        <begin position="58"/>
        <end position="149"/>
    </location>
</feature>
<evidence type="ECO:0000256" key="1">
    <source>
        <dbReference type="ARBA" id="ARBA00004651"/>
    </source>
</evidence>
<keyword evidence="6 11" id="KW-0812">Transmembrane</keyword>
<evidence type="ECO:0000259" key="12">
    <source>
        <dbReference type="Pfam" id="PF02687"/>
    </source>
</evidence>
<dbReference type="GO" id="GO:0005886">
    <property type="term" value="C:plasma membrane"/>
    <property type="evidence" value="ECO:0007669"/>
    <property type="project" value="UniProtKB-SubCell"/>
</dbReference>
<dbReference type="PANTHER" id="PTHR47755">
    <property type="entry name" value="CELL DIVISION PROTEIN FTSX"/>
    <property type="match status" value="1"/>
</dbReference>
<keyword evidence="9 10" id="KW-0131">Cell cycle</keyword>
<comment type="caution">
    <text evidence="14">The sequence shown here is derived from an EMBL/GenBank/DDBJ whole genome shotgun (WGS) entry which is preliminary data.</text>
</comment>
<keyword evidence="8 10" id="KW-0472">Membrane</keyword>
<evidence type="ECO:0000256" key="5">
    <source>
        <dbReference type="ARBA" id="ARBA00022618"/>
    </source>
</evidence>
<organism evidence="14 15">
    <name type="scientific">Candidatus Kerfeldbacteria bacterium CG15_BIG_FIL_POST_REV_8_21_14_020_45_12</name>
    <dbReference type="NCBI Taxonomy" id="2014247"/>
    <lineage>
        <taxon>Bacteria</taxon>
        <taxon>Candidatus Kerfeldiibacteriota</taxon>
    </lineage>
</organism>
<proteinExistence type="inferred from homology"/>
<dbReference type="InterPro" id="IPR003838">
    <property type="entry name" value="ABC3_permease_C"/>
</dbReference>
<dbReference type="EMBL" id="PFGC01000006">
    <property type="protein sequence ID" value="PIW37418.1"/>
    <property type="molecule type" value="Genomic_DNA"/>
</dbReference>
<feature type="transmembrane region" description="Helical" evidence="11">
    <location>
        <begin position="222"/>
        <end position="249"/>
    </location>
</feature>
<dbReference type="Pfam" id="PF02687">
    <property type="entry name" value="FtsX"/>
    <property type="match status" value="1"/>
</dbReference>
<feature type="domain" description="ABC3 transporter permease C-terminal" evidence="12">
    <location>
        <begin position="181"/>
        <end position="303"/>
    </location>
</feature>
<evidence type="ECO:0000256" key="6">
    <source>
        <dbReference type="ARBA" id="ARBA00022692"/>
    </source>
</evidence>
<sequence>MIVGIFRTVKYALQNSWRNLWLSVVTIFLLVLTTFSITLVVGLNVMVQQVIRAVESNVEIDLLFHTYVPEADILEAQKFVNNLPGVTQVIYISQEQALETYRQDHAGDAAIIATLDELDENVLPASLTVRADEIDKYQDIVSAFEGSEYADLVDVTNSSDSEDIIRNIRGYTDSVYKIGLAVSFIFIVISVIVIFNTIRIAIYNHRESIGIMKLVGATNWFIRGPFLFEGVILGALAACITLIIFYGLLYLSNPQITAFFAGYDFSAWTYFVTRGYQVIVLEVVGGVLLSVISTMVAITRYLRV</sequence>
<dbReference type="Gene3D" id="3.30.70.3040">
    <property type="match status" value="1"/>
</dbReference>
<protein>
    <recommendedName>
        <fullName evidence="3 10">Cell division protein FtsX</fullName>
    </recommendedName>
</protein>
<dbReference type="GO" id="GO:0051301">
    <property type="term" value="P:cell division"/>
    <property type="evidence" value="ECO:0007669"/>
    <property type="project" value="UniProtKB-KW"/>
</dbReference>
<evidence type="ECO:0000256" key="7">
    <source>
        <dbReference type="ARBA" id="ARBA00022989"/>
    </source>
</evidence>
<name>A0A2M7H5A7_9BACT</name>
<accession>A0A2M7H5A7</accession>
<keyword evidence="7 11" id="KW-1133">Transmembrane helix</keyword>
<evidence type="ECO:0000313" key="15">
    <source>
        <dbReference type="Proteomes" id="UP000230292"/>
    </source>
</evidence>
<reference evidence="14 15" key="1">
    <citation type="submission" date="2017-09" db="EMBL/GenBank/DDBJ databases">
        <title>Depth-based differentiation of microbial function through sediment-hosted aquifers and enrichment of novel symbionts in the deep terrestrial subsurface.</title>
        <authorList>
            <person name="Probst A.J."/>
            <person name="Ladd B."/>
            <person name="Jarett J.K."/>
            <person name="Geller-Mcgrath D.E."/>
            <person name="Sieber C.M."/>
            <person name="Emerson J.B."/>
            <person name="Anantharaman K."/>
            <person name="Thomas B.C."/>
            <person name="Malmstrom R."/>
            <person name="Stieglmeier M."/>
            <person name="Klingl A."/>
            <person name="Woyke T."/>
            <person name="Ryan C.M."/>
            <person name="Banfield J.F."/>
        </authorList>
    </citation>
    <scope>NUCLEOTIDE SEQUENCE [LARGE SCALE GENOMIC DNA]</scope>
    <source>
        <strain evidence="14">CG15_BIG_FIL_POST_REV_8_21_14_020_45_12</strain>
    </source>
</reference>
<evidence type="ECO:0000256" key="4">
    <source>
        <dbReference type="ARBA" id="ARBA00022475"/>
    </source>
</evidence>
<feature type="transmembrane region" description="Helical" evidence="11">
    <location>
        <begin position="20"/>
        <end position="43"/>
    </location>
</feature>
<keyword evidence="4 10" id="KW-1003">Cell membrane</keyword>
<evidence type="ECO:0000259" key="13">
    <source>
        <dbReference type="Pfam" id="PF18075"/>
    </source>
</evidence>
<evidence type="ECO:0000313" key="14">
    <source>
        <dbReference type="EMBL" id="PIW37418.1"/>
    </source>
</evidence>
<evidence type="ECO:0000256" key="3">
    <source>
        <dbReference type="ARBA" id="ARBA00021907"/>
    </source>
</evidence>
<evidence type="ECO:0000256" key="2">
    <source>
        <dbReference type="ARBA" id="ARBA00007379"/>
    </source>
</evidence>
<dbReference type="Proteomes" id="UP000230292">
    <property type="component" value="Unassembled WGS sequence"/>
</dbReference>
<dbReference type="AlphaFoldDB" id="A0A2M7H5A7"/>
<dbReference type="InterPro" id="IPR040690">
    <property type="entry name" value="FtsX_ECD"/>
</dbReference>
<dbReference type="Pfam" id="PF18075">
    <property type="entry name" value="FtsX_ECD"/>
    <property type="match status" value="1"/>
</dbReference>
<gene>
    <name evidence="14" type="ORF">COW24_00255</name>
</gene>
<evidence type="ECO:0000256" key="10">
    <source>
        <dbReference type="PIRNR" id="PIRNR003097"/>
    </source>
</evidence>
<dbReference type="PIRSF" id="PIRSF003097">
    <property type="entry name" value="FtsX"/>
    <property type="match status" value="1"/>
</dbReference>